<dbReference type="GO" id="GO:0005524">
    <property type="term" value="F:ATP binding"/>
    <property type="evidence" value="ECO:0007669"/>
    <property type="project" value="UniProtKB-UniRule"/>
</dbReference>
<keyword evidence="4" id="KW-0723">Serine/threonine-protein kinase</keyword>
<dbReference type="SMART" id="SM00220">
    <property type="entry name" value="S_TKc"/>
    <property type="match status" value="1"/>
</dbReference>
<dbReference type="InterPro" id="IPR017441">
    <property type="entry name" value="Protein_kinase_ATP_BS"/>
</dbReference>
<evidence type="ECO:0000256" key="3">
    <source>
        <dbReference type="PROSITE-ProRule" id="PRU10141"/>
    </source>
</evidence>
<reference evidence="6 7" key="1">
    <citation type="submission" date="2015-09" db="EMBL/GenBank/DDBJ databases">
        <title>Trachymyrmex zeteki WGS genome.</title>
        <authorList>
            <person name="Nygaard S."/>
            <person name="Hu H."/>
            <person name="Boomsma J."/>
            <person name="Zhang G."/>
        </authorList>
    </citation>
    <scope>NUCLEOTIDE SEQUENCE [LARGE SCALE GENOMIC DNA]</scope>
    <source>
        <strain evidence="6">Tzet28-1</strain>
        <tissue evidence="6">Whole body</tissue>
    </source>
</reference>
<dbReference type="InterPro" id="IPR000719">
    <property type="entry name" value="Prot_kinase_dom"/>
</dbReference>
<organism evidence="6 7">
    <name type="scientific">Mycetomoellerius zeteki</name>
    <dbReference type="NCBI Taxonomy" id="64791"/>
    <lineage>
        <taxon>Eukaryota</taxon>
        <taxon>Metazoa</taxon>
        <taxon>Ecdysozoa</taxon>
        <taxon>Arthropoda</taxon>
        <taxon>Hexapoda</taxon>
        <taxon>Insecta</taxon>
        <taxon>Pterygota</taxon>
        <taxon>Neoptera</taxon>
        <taxon>Endopterygota</taxon>
        <taxon>Hymenoptera</taxon>
        <taxon>Apocrita</taxon>
        <taxon>Aculeata</taxon>
        <taxon>Formicoidea</taxon>
        <taxon>Formicidae</taxon>
        <taxon>Myrmicinae</taxon>
        <taxon>Mycetomoellerius</taxon>
    </lineage>
</organism>
<sequence length="317" mass="35601">MASPRRFVSTLIKHLSPRPLESATSNVRVRLSPKTPDNIHEKKMEDKKLLSPFNIDTPNRVELLKNGLLRKYRSVLGAGAFGTVYKVLYKGNQMAAKIIPRKQNDDEVINSERHATILRHANIVKILRIEQGSSLSLITMELCGTSLKDRLQESALPKEKRVSIWKDIANALQFCHDSGVIHADVKATNILMATNGQAKLTDFGSSVLVNEPHVSIRPRGTPGYAAPEVLRGDVPTFATDIYSLGIVAWQMLSREVPFHGLHMHTIIYISVKGTRPEDEALDDEFDGRYKELFRAAWSQNIADRPSLHEIIIRLDLL</sequence>
<feature type="binding site" evidence="3">
    <location>
        <position position="102"/>
    </location>
    <ligand>
        <name>ATP</name>
        <dbReference type="ChEBI" id="CHEBI:30616"/>
    </ligand>
</feature>
<dbReference type="Pfam" id="PF00069">
    <property type="entry name" value="Pkinase"/>
    <property type="match status" value="1"/>
</dbReference>
<evidence type="ECO:0000313" key="7">
    <source>
        <dbReference type="Proteomes" id="UP000075809"/>
    </source>
</evidence>
<dbReference type="GO" id="GO:0004674">
    <property type="term" value="F:protein serine/threonine kinase activity"/>
    <property type="evidence" value="ECO:0007669"/>
    <property type="project" value="UniProtKB-KW"/>
</dbReference>
<protein>
    <recommendedName>
        <fullName evidence="5">Protein kinase domain-containing protein</fullName>
    </recommendedName>
</protein>
<evidence type="ECO:0000256" key="4">
    <source>
        <dbReference type="RuleBase" id="RU000304"/>
    </source>
</evidence>
<name>A0A151WHB7_9HYME</name>
<dbReference type="KEGG" id="mzt:108730036"/>
<dbReference type="OrthoDB" id="4062651at2759"/>
<accession>A0A151WHB7</accession>
<dbReference type="Proteomes" id="UP000075809">
    <property type="component" value="Unassembled WGS sequence"/>
</dbReference>
<dbReference type="STRING" id="64791.A0A151WHB7"/>
<keyword evidence="4" id="KW-0418">Kinase</keyword>
<dbReference type="EMBL" id="KQ983120">
    <property type="protein sequence ID" value="KYQ47249.1"/>
    <property type="molecule type" value="Genomic_DNA"/>
</dbReference>
<keyword evidence="1 3" id="KW-0547">Nucleotide-binding</keyword>
<dbReference type="PANTHER" id="PTHR44329">
    <property type="entry name" value="SERINE/THREONINE-PROTEIN KINASE TNNI3K-RELATED"/>
    <property type="match status" value="1"/>
</dbReference>
<keyword evidence="7" id="KW-1185">Reference proteome</keyword>
<dbReference type="InterPro" id="IPR011009">
    <property type="entry name" value="Kinase-like_dom_sf"/>
</dbReference>
<dbReference type="PROSITE" id="PS00108">
    <property type="entry name" value="PROTEIN_KINASE_ST"/>
    <property type="match status" value="1"/>
</dbReference>
<comment type="similarity">
    <text evidence="4">Belongs to the protein kinase superfamily.</text>
</comment>
<feature type="domain" description="Protein kinase" evidence="5">
    <location>
        <begin position="70"/>
        <end position="317"/>
    </location>
</feature>
<keyword evidence="4" id="KW-0808">Transferase</keyword>
<dbReference type="Gene3D" id="1.10.510.10">
    <property type="entry name" value="Transferase(Phosphotransferase) domain 1"/>
    <property type="match status" value="1"/>
</dbReference>
<evidence type="ECO:0000256" key="2">
    <source>
        <dbReference type="ARBA" id="ARBA00022840"/>
    </source>
</evidence>
<dbReference type="PROSITE" id="PS50011">
    <property type="entry name" value="PROTEIN_KINASE_DOM"/>
    <property type="match status" value="1"/>
</dbReference>
<gene>
    <name evidence="6" type="ORF">ALC60_13734</name>
</gene>
<proteinExistence type="inferred from homology"/>
<dbReference type="SUPFAM" id="SSF56112">
    <property type="entry name" value="Protein kinase-like (PK-like)"/>
    <property type="match status" value="1"/>
</dbReference>
<evidence type="ECO:0000256" key="1">
    <source>
        <dbReference type="ARBA" id="ARBA00022741"/>
    </source>
</evidence>
<evidence type="ECO:0000313" key="6">
    <source>
        <dbReference type="EMBL" id="KYQ47249.1"/>
    </source>
</evidence>
<keyword evidence="2 3" id="KW-0067">ATP-binding</keyword>
<dbReference type="InterPro" id="IPR008271">
    <property type="entry name" value="Ser/Thr_kinase_AS"/>
</dbReference>
<dbReference type="InterPro" id="IPR051681">
    <property type="entry name" value="Ser/Thr_Kinases-Pseudokinases"/>
</dbReference>
<dbReference type="AlphaFoldDB" id="A0A151WHB7"/>
<evidence type="ECO:0000259" key="5">
    <source>
        <dbReference type="PROSITE" id="PS50011"/>
    </source>
</evidence>
<dbReference type="PROSITE" id="PS00107">
    <property type="entry name" value="PROTEIN_KINASE_ATP"/>
    <property type="match status" value="1"/>
</dbReference>